<evidence type="ECO:0000313" key="2">
    <source>
        <dbReference type="Proteomes" id="UP000000447"/>
    </source>
</evidence>
<proteinExistence type="predicted"/>
<evidence type="ECO:0000313" key="1">
    <source>
        <dbReference type="EMBL" id="ACM06214.1"/>
    </source>
</evidence>
<evidence type="ECO:0008006" key="3">
    <source>
        <dbReference type="Google" id="ProtNLM"/>
    </source>
</evidence>
<reference evidence="1 2" key="1">
    <citation type="journal article" date="2009" name="PLoS ONE">
        <title>Complete genome sequence of the aerobic CO-oxidizing thermophile Thermomicrobium roseum.</title>
        <authorList>
            <person name="Wu D."/>
            <person name="Raymond J."/>
            <person name="Wu M."/>
            <person name="Chatterji S."/>
            <person name="Ren Q."/>
            <person name="Graham J.E."/>
            <person name="Bryant D.A."/>
            <person name="Robb F."/>
            <person name="Colman A."/>
            <person name="Tallon L.J."/>
            <person name="Badger J.H."/>
            <person name="Madupu R."/>
            <person name="Ward N.L."/>
            <person name="Eisen J.A."/>
        </authorList>
    </citation>
    <scope>NUCLEOTIDE SEQUENCE [LARGE SCALE GENOMIC DNA]</scope>
    <source>
        <strain evidence="2">ATCC 27502 / DSM 5159 / P-2</strain>
    </source>
</reference>
<dbReference type="RefSeq" id="WP_012641855.1">
    <property type="nucleotide sequence ID" value="NC_011959.1"/>
</dbReference>
<keyword evidence="2" id="KW-1185">Reference proteome</keyword>
<sequence>MSAQSSPLWPLLERALAQLYPGRRVRLVRMSAQPHVHRGFWHLEAHLSPTHEQLAFAVLVLDREGTDRAAPERYAAVAANALPAPVLLATAADPDRLVLLFQVPQGTNLDDELRRAAAPWRVSAAAISLARFFARLHSTPVHAFEPITTLQPASPTDEQRLSQLAAMAHDFDDPLRSSVERALDWIDQELDHSPALVPTVGCLRLPTLYEDSGEIATAFCWEHLALRPAAVDLACLLPELRFLPAEGRAHFLAVCLAAYADVAPVAIDDVAPRALLDLIERVLIVQSARASAATTSRDRAPDQEAVAFLDRAMRAARDGLPALALL</sequence>
<dbReference type="SUPFAM" id="SSF56112">
    <property type="entry name" value="Protein kinase-like (PK-like)"/>
    <property type="match status" value="1"/>
</dbReference>
<dbReference type="HOGENOM" id="CLU_852423_0_0_0"/>
<dbReference type="InterPro" id="IPR011009">
    <property type="entry name" value="Kinase-like_dom_sf"/>
</dbReference>
<name>B9KYA5_THERP</name>
<accession>B9KYA5</accession>
<protein>
    <recommendedName>
        <fullName evidence="3">Aminoglycoside phosphotransferase domain-containing protein</fullName>
    </recommendedName>
</protein>
<organism evidence="1 2">
    <name type="scientific">Thermomicrobium roseum (strain ATCC 27502 / DSM 5159 / P-2)</name>
    <dbReference type="NCBI Taxonomy" id="309801"/>
    <lineage>
        <taxon>Bacteria</taxon>
        <taxon>Pseudomonadati</taxon>
        <taxon>Thermomicrobiota</taxon>
        <taxon>Thermomicrobia</taxon>
        <taxon>Thermomicrobiales</taxon>
        <taxon>Thermomicrobiaceae</taxon>
        <taxon>Thermomicrobium</taxon>
    </lineage>
</organism>
<dbReference type="EMBL" id="CP001275">
    <property type="protein sequence ID" value="ACM06214.1"/>
    <property type="molecule type" value="Genomic_DNA"/>
</dbReference>
<dbReference type="KEGG" id="tro:trd_0450"/>
<dbReference type="AlphaFoldDB" id="B9KYA5"/>
<gene>
    <name evidence="1" type="ordered locus">trd_0450</name>
</gene>
<dbReference type="Proteomes" id="UP000000447">
    <property type="component" value="Chromosome"/>
</dbReference>